<feature type="transmembrane region" description="Helical" evidence="8">
    <location>
        <begin position="100"/>
        <end position="117"/>
    </location>
</feature>
<dbReference type="PANTHER" id="PTHR42718:SF46">
    <property type="entry name" value="BLR6921 PROTEIN"/>
    <property type="match status" value="1"/>
</dbReference>
<evidence type="ECO:0000256" key="5">
    <source>
        <dbReference type="ARBA" id="ARBA00022989"/>
    </source>
</evidence>
<feature type="region of interest" description="Disordered" evidence="7">
    <location>
        <begin position="450"/>
        <end position="469"/>
    </location>
</feature>
<keyword evidence="6 8" id="KW-0472">Membrane</keyword>
<feature type="compositionally biased region" description="Basic and acidic residues" evidence="7">
    <location>
        <begin position="450"/>
        <end position="460"/>
    </location>
</feature>
<evidence type="ECO:0000256" key="3">
    <source>
        <dbReference type="ARBA" id="ARBA00022475"/>
    </source>
</evidence>
<feature type="transmembrane region" description="Helical" evidence="8">
    <location>
        <begin position="420"/>
        <end position="443"/>
    </location>
</feature>
<proteinExistence type="predicted"/>
<dbReference type="SUPFAM" id="SSF103473">
    <property type="entry name" value="MFS general substrate transporter"/>
    <property type="match status" value="1"/>
</dbReference>
<dbReference type="RefSeq" id="WP_209944284.1">
    <property type="nucleotide sequence ID" value="NZ_JAGGJU010000004.1"/>
</dbReference>
<feature type="transmembrane region" description="Helical" evidence="8">
    <location>
        <begin position="43"/>
        <end position="62"/>
    </location>
</feature>
<feature type="transmembrane region" description="Helical" evidence="8">
    <location>
        <begin position="260"/>
        <end position="279"/>
    </location>
</feature>
<evidence type="ECO:0000313" key="10">
    <source>
        <dbReference type="EMBL" id="MBP1850516.1"/>
    </source>
</evidence>
<feature type="transmembrane region" description="Helical" evidence="8">
    <location>
        <begin position="129"/>
        <end position="151"/>
    </location>
</feature>
<organism evidence="10 11">
    <name type="scientific">Rhizobium halophytocola</name>
    <dbReference type="NCBI Taxonomy" id="735519"/>
    <lineage>
        <taxon>Bacteria</taxon>
        <taxon>Pseudomonadati</taxon>
        <taxon>Pseudomonadota</taxon>
        <taxon>Alphaproteobacteria</taxon>
        <taxon>Hyphomicrobiales</taxon>
        <taxon>Rhizobiaceae</taxon>
        <taxon>Rhizobium/Agrobacterium group</taxon>
        <taxon>Rhizobium</taxon>
    </lineage>
</organism>
<reference evidence="10 11" key="1">
    <citation type="submission" date="2021-03" db="EMBL/GenBank/DDBJ databases">
        <title>Genomic Encyclopedia of Type Strains, Phase IV (KMG-IV): sequencing the most valuable type-strain genomes for metagenomic binning, comparative biology and taxonomic classification.</title>
        <authorList>
            <person name="Goeker M."/>
        </authorList>
    </citation>
    <scope>NUCLEOTIDE SEQUENCE [LARGE SCALE GENOMIC DNA]</scope>
    <source>
        <strain evidence="10 11">DSM 21600</strain>
    </source>
</reference>
<dbReference type="Gene3D" id="1.20.1250.20">
    <property type="entry name" value="MFS general substrate transporter like domains"/>
    <property type="match status" value="1"/>
</dbReference>
<dbReference type="Gene3D" id="1.20.1720.10">
    <property type="entry name" value="Multidrug resistance protein D"/>
    <property type="match status" value="1"/>
</dbReference>
<feature type="transmembrane region" description="Helical" evidence="8">
    <location>
        <begin position="324"/>
        <end position="342"/>
    </location>
</feature>
<evidence type="ECO:0000256" key="1">
    <source>
        <dbReference type="ARBA" id="ARBA00004651"/>
    </source>
</evidence>
<dbReference type="InterPro" id="IPR011701">
    <property type="entry name" value="MFS"/>
</dbReference>
<evidence type="ECO:0000313" key="11">
    <source>
        <dbReference type="Proteomes" id="UP000759443"/>
    </source>
</evidence>
<keyword evidence="2" id="KW-0813">Transport</keyword>
<dbReference type="PANTHER" id="PTHR42718">
    <property type="entry name" value="MAJOR FACILITATOR SUPERFAMILY MULTIDRUG TRANSPORTER MFSC"/>
    <property type="match status" value="1"/>
</dbReference>
<comment type="caution">
    <text evidence="10">The sequence shown here is derived from an EMBL/GenBank/DDBJ whole genome shotgun (WGS) entry which is preliminary data.</text>
</comment>
<evidence type="ECO:0000256" key="7">
    <source>
        <dbReference type="SAM" id="MobiDB-lite"/>
    </source>
</evidence>
<dbReference type="PRINTS" id="PR01036">
    <property type="entry name" value="TCRTETB"/>
</dbReference>
<evidence type="ECO:0000259" key="9">
    <source>
        <dbReference type="PROSITE" id="PS50850"/>
    </source>
</evidence>
<dbReference type="Proteomes" id="UP000759443">
    <property type="component" value="Unassembled WGS sequence"/>
</dbReference>
<dbReference type="InterPro" id="IPR020846">
    <property type="entry name" value="MFS_dom"/>
</dbReference>
<evidence type="ECO:0000256" key="4">
    <source>
        <dbReference type="ARBA" id="ARBA00022692"/>
    </source>
</evidence>
<evidence type="ECO:0000256" key="6">
    <source>
        <dbReference type="ARBA" id="ARBA00023136"/>
    </source>
</evidence>
<protein>
    <submittedName>
        <fullName evidence="10">EmrB/QacA subfamily drug resistance transporter</fullName>
    </submittedName>
</protein>
<feature type="transmembrane region" description="Helical" evidence="8">
    <location>
        <begin position="192"/>
        <end position="214"/>
    </location>
</feature>
<evidence type="ECO:0000256" key="8">
    <source>
        <dbReference type="SAM" id="Phobius"/>
    </source>
</evidence>
<feature type="transmembrane region" description="Helical" evidence="8">
    <location>
        <begin position="157"/>
        <end position="180"/>
    </location>
</feature>
<gene>
    <name evidence="10" type="ORF">J2Z17_001950</name>
</gene>
<name>A0ABS4DXU5_9HYPH</name>
<feature type="transmembrane region" description="Helical" evidence="8">
    <location>
        <begin position="74"/>
        <end position="94"/>
    </location>
</feature>
<keyword evidence="3" id="KW-1003">Cell membrane</keyword>
<evidence type="ECO:0000256" key="2">
    <source>
        <dbReference type="ARBA" id="ARBA00022448"/>
    </source>
</evidence>
<keyword evidence="5 8" id="KW-1133">Transmembrane helix</keyword>
<dbReference type="InterPro" id="IPR036259">
    <property type="entry name" value="MFS_trans_sf"/>
</dbReference>
<feature type="domain" description="Major facilitator superfamily (MFS) profile" evidence="9">
    <location>
        <begin position="5"/>
        <end position="450"/>
    </location>
</feature>
<comment type="subcellular location">
    <subcellularLocation>
        <location evidence="1">Cell membrane</location>
        <topology evidence="1">Multi-pass membrane protein</topology>
    </subcellularLocation>
</comment>
<feature type="transmembrane region" description="Helical" evidence="8">
    <location>
        <begin position="388"/>
        <end position="408"/>
    </location>
</feature>
<dbReference type="Pfam" id="PF07690">
    <property type="entry name" value="MFS_1"/>
    <property type="match status" value="2"/>
</dbReference>
<dbReference type="PROSITE" id="PS50850">
    <property type="entry name" value="MFS"/>
    <property type="match status" value="1"/>
</dbReference>
<feature type="transmembrane region" description="Helical" evidence="8">
    <location>
        <begin position="348"/>
        <end position="367"/>
    </location>
</feature>
<sequence>MNRIVPLILAVALFMENMDSTVISTALPAIARDLDVGPITLKLALTSYMVALAIFIPISGWMADKFGAKRIFRFAIFVFLIGSIACAFSGSLLSFVGSRFLQGMGGAMMTPVARLVLLRTTSRSDLVSAMALLTIPGLVGPLTGPPVGGFITTYFTWHWIFLINVPIGILGMVLSTIYLPDIEKMEPPPIDWTGFLLVALFAAGIVFGLSVISLPALPPAVGITTTAVGILSGIAYPFHARRHPSPILRLELFQNRLFRAAQTGGTAFRIATGAIPFLMPLMLQLGFGMTPFQSGLTTFVGAGGALMTKFIAKRMFAALGFRSLLVGAGTLGALTTYANAFFTPETPIALIVAFLGFSGFFRSFFFTGTNALGYADISNAEASQATSIASVLQQMSLAIGVACAAFILEACEYVSGESLTVGNFHIAFAVVATLSLLAVIPYLRLPRDAGSDVSGHRRPIDSQAEVPAK</sequence>
<dbReference type="EMBL" id="JAGGJU010000004">
    <property type="protein sequence ID" value="MBP1850516.1"/>
    <property type="molecule type" value="Genomic_DNA"/>
</dbReference>
<feature type="transmembrane region" description="Helical" evidence="8">
    <location>
        <begin position="220"/>
        <end position="239"/>
    </location>
</feature>
<keyword evidence="11" id="KW-1185">Reference proteome</keyword>
<accession>A0ABS4DXU5</accession>
<keyword evidence="4 8" id="KW-0812">Transmembrane</keyword>